<protein>
    <submittedName>
        <fullName evidence="6">LacI family DNA-binding transcriptional regulator</fullName>
    </submittedName>
</protein>
<dbReference type="GO" id="GO:0003700">
    <property type="term" value="F:DNA-binding transcription factor activity"/>
    <property type="evidence" value="ECO:0007669"/>
    <property type="project" value="TreeGrafter"/>
</dbReference>
<organism evidence="6">
    <name type="scientific">Deinococcus sonorensis KR-87</name>
    <dbReference type="NCBI Taxonomy" id="694439"/>
    <lineage>
        <taxon>Bacteria</taxon>
        <taxon>Thermotogati</taxon>
        <taxon>Deinococcota</taxon>
        <taxon>Deinococci</taxon>
        <taxon>Deinococcales</taxon>
        <taxon>Deinococcaceae</taxon>
        <taxon>Deinococcus</taxon>
    </lineage>
</organism>
<evidence type="ECO:0000256" key="4">
    <source>
        <dbReference type="ARBA" id="ARBA00023163"/>
    </source>
</evidence>
<dbReference type="RefSeq" id="WP_350244629.1">
    <property type="nucleotide sequence ID" value="NZ_CP158299.1"/>
</dbReference>
<evidence type="ECO:0000313" key="6">
    <source>
        <dbReference type="EMBL" id="XBV86557.1"/>
    </source>
</evidence>
<dbReference type="Pfam" id="PF00356">
    <property type="entry name" value="LacI"/>
    <property type="match status" value="1"/>
</dbReference>
<gene>
    <name evidence="6" type="ORF">ABOD76_09680</name>
</gene>
<dbReference type="Gene3D" id="1.10.260.40">
    <property type="entry name" value="lambda repressor-like DNA-binding domains"/>
    <property type="match status" value="1"/>
</dbReference>
<dbReference type="SUPFAM" id="SSF53822">
    <property type="entry name" value="Periplasmic binding protein-like I"/>
    <property type="match status" value="1"/>
</dbReference>
<keyword evidence="3 6" id="KW-0238">DNA-binding</keyword>
<dbReference type="InterPro" id="IPR028082">
    <property type="entry name" value="Peripla_BP_I"/>
</dbReference>
<dbReference type="PANTHER" id="PTHR30146:SF148">
    <property type="entry name" value="HTH-TYPE TRANSCRIPTIONAL REPRESSOR PURR-RELATED"/>
    <property type="match status" value="1"/>
</dbReference>
<dbReference type="EMBL" id="CP158299">
    <property type="protein sequence ID" value="XBV86557.1"/>
    <property type="molecule type" value="Genomic_DNA"/>
</dbReference>
<dbReference type="SUPFAM" id="SSF47413">
    <property type="entry name" value="lambda repressor-like DNA-binding domains"/>
    <property type="match status" value="1"/>
</dbReference>
<proteinExistence type="predicted"/>
<dbReference type="CDD" id="cd01392">
    <property type="entry name" value="HTH_LacI"/>
    <property type="match status" value="1"/>
</dbReference>
<dbReference type="Gene3D" id="3.40.50.2300">
    <property type="match status" value="2"/>
</dbReference>
<feature type="domain" description="HTH lacI-type" evidence="5">
    <location>
        <begin position="2"/>
        <end position="56"/>
    </location>
</feature>
<dbReference type="SMART" id="SM00354">
    <property type="entry name" value="HTH_LACI"/>
    <property type="match status" value="1"/>
</dbReference>
<dbReference type="GO" id="GO:0000976">
    <property type="term" value="F:transcription cis-regulatory region binding"/>
    <property type="evidence" value="ECO:0007669"/>
    <property type="project" value="TreeGrafter"/>
</dbReference>
<dbReference type="InterPro" id="IPR010982">
    <property type="entry name" value="Lambda_DNA-bd_dom_sf"/>
</dbReference>
<reference evidence="6" key="1">
    <citation type="submission" date="2024-06" db="EMBL/GenBank/DDBJ databases">
        <title>Draft Genome Sequence of Deinococcus sonorensis Type Strain KR-87, a Biofilm Producing Representative of the Genus Deinococcus.</title>
        <authorList>
            <person name="Boren L.S."/>
            <person name="Grosso R.A."/>
            <person name="Hugenberg-Cox A.N."/>
            <person name="Hill J.T.E."/>
            <person name="Albert C.M."/>
            <person name="Tuohy J.M."/>
        </authorList>
    </citation>
    <scope>NUCLEOTIDE SEQUENCE</scope>
    <source>
        <strain evidence="6">KR-87</strain>
    </source>
</reference>
<evidence type="ECO:0000256" key="1">
    <source>
        <dbReference type="ARBA" id="ARBA00022491"/>
    </source>
</evidence>
<dbReference type="InterPro" id="IPR000843">
    <property type="entry name" value="HTH_LacI"/>
</dbReference>
<dbReference type="PROSITE" id="PS50932">
    <property type="entry name" value="HTH_LACI_2"/>
    <property type="match status" value="1"/>
</dbReference>
<sequence length="335" mass="36373">MSGLAAVAKLAQVSPATASRALHRPEMVARETRERVEQAAEQLGYRPNQLARSLRTRDSRTLALVVTDILNPFSATIAKAVQDTADQSGHNLFLFNSDEEPDKERRALETLRGHLPQGLIVVPTPGARENLELVPDLPVIELDRASGRPGAYTVMVDNRGGAYQAVRHLLDLGHTRIGMIVGRRNISTAQERYEGYCQALDEAGLPYQEALVLPGNHREEDGRQAATQLLSQPAGVRPTALFVGNNEMTVGAVLAARQLQLSLPGDLSVVGFDDSRWARTTTPSITVIAQPTYQLGQLACQRLIQLMSGVAPPEAHTRLPTTLIVRESTGPPPAR</sequence>
<keyword evidence="1" id="KW-0678">Repressor</keyword>
<evidence type="ECO:0000256" key="2">
    <source>
        <dbReference type="ARBA" id="ARBA00023015"/>
    </source>
</evidence>
<dbReference type="Pfam" id="PF13377">
    <property type="entry name" value="Peripla_BP_3"/>
    <property type="match status" value="1"/>
</dbReference>
<dbReference type="AlphaFoldDB" id="A0AAU7UD74"/>
<evidence type="ECO:0000256" key="3">
    <source>
        <dbReference type="ARBA" id="ARBA00023125"/>
    </source>
</evidence>
<dbReference type="KEGG" id="dsc:ABOD76_09680"/>
<evidence type="ECO:0000259" key="5">
    <source>
        <dbReference type="PROSITE" id="PS50932"/>
    </source>
</evidence>
<name>A0AAU7UD74_9DEIO</name>
<accession>A0AAU7UD74</accession>
<keyword evidence="4" id="KW-0804">Transcription</keyword>
<keyword evidence="2" id="KW-0805">Transcription regulation</keyword>
<dbReference type="PANTHER" id="PTHR30146">
    <property type="entry name" value="LACI-RELATED TRANSCRIPTIONAL REPRESSOR"/>
    <property type="match status" value="1"/>
</dbReference>
<dbReference type="InterPro" id="IPR046335">
    <property type="entry name" value="LacI/GalR-like_sensor"/>
</dbReference>